<name>A0A3T1CYR8_9BACL</name>
<keyword evidence="6 7" id="KW-0472">Membrane</keyword>
<dbReference type="InterPro" id="IPR000515">
    <property type="entry name" value="MetI-like"/>
</dbReference>
<evidence type="ECO:0000256" key="6">
    <source>
        <dbReference type="ARBA" id="ARBA00023136"/>
    </source>
</evidence>
<dbReference type="CDD" id="cd06261">
    <property type="entry name" value="TM_PBP2"/>
    <property type="match status" value="1"/>
</dbReference>
<evidence type="ECO:0000313" key="9">
    <source>
        <dbReference type="EMBL" id="BBI30990.1"/>
    </source>
</evidence>
<evidence type="ECO:0000256" key="7">
    <source>
        <dbReference type="RuleBase" id="RU363032"/>
    </source>
</evidence>
<dbReference type="PANTHER" id="PTHR30193:SF44">
    <property type="entry name" value="LACTOSE TRANSPORT SYSTEM PERMEASE PROTEIN LACF"/>
    <property type="match status" value="1"/>
</dbReference>
<dbReference type="AlphaFoldDB" id="A0A3T1CYR8"/>
<keyword evidence="5 7" id="KW-1133">Transmembrane helix</keyword>
<keyword evidence="2 7" id="KW-0813">Transport</keyword>
<dbReference type="GO" id="GO:0005886">
    <property type="term" value="C:plasma membrane"/>
    <property type="evidence" value="ECO:0007669"/>
    <property type="project" value="UniProtKB-SubCell"/>
</dbReference>
<gene>
    <name evidence="9" type="ORF">KCTCHS21_03890</name>
</gene>
<dbReference type="PANTHER" id="PTHR30193">
    <property type="entry name" value="ABC TRANSPORTER PERMEASE PROTEIN"/>
    <property type="match status" value="1"/>
</dbReference>
<evidence type="ECO:0000256" key="5">
    <source>
        <dbReference type="ARBA" id="ARBA00022989"/>
    </source>
</evidence>
<dbReference type="RefSeq" id="WP_232058041.1">
    <property type="nucleotide sequence ID" value="NZ_AP019400.1"/>
</dbReference>
<feature type="transmembrane region" description="Helical" evidence="7">
    <location>
        <begin position="33"/>
        <end position="59"/>
    </location>
</feature>
<organism evidence="9 10">
    <name type="scientific">Cohnella abietis</name>
    <dbReference type="NCBI Taxonomy" id="2507935"/>
    <lineage>
        <taxon>Bacteria</taxon>
        <taxon>Bacillati</taxon>
        <taxon>Bacillota</taxon>
        <taxon>Bacilli</taxon>
        <taxon>Bacillales</taxon>
        <taxon>Paenibacillaceae</taxon>
        <taxon>Cohnella</taxon>
    </lineage>
</organism>
<dbReference type="SUPFAM" id="SSF161098">
    <property type="entry name" value="MetI-like"/>
    <property type="match status" value="1"/>
</dbReference>
<feature type="transmembrane region" description="Helical" evidence="7">
    <location>
        <begin position="298"/>
        <end position="316"/>
    </location>
</feature>
<feature type="transmembrane region" description="Helical" evidence="7">
    <location>
        <begin position="231"/>
        <end position="253"/>
    </location>
</feature>
<dbReference type="EMBL" id="AP019400">
    <property type="protein sequence ID" value="BBI30990.1"/>
    <property type="molecule type" value="Genomic_DNA"/>
</dbReference>
<keyword evidence="4 7" id="KW-0812">Transmembrane</keyword>
<evidence type="ECO:0000256" key="1">
    <source>
        <dbReference type="ARBA" id="ARBA00004651"/>
    </source>
</evidence>
<dbReference type="PROSITE" id="PS50928">
    <property type="entry name" value="ABC_TM1"/>
    <property type="match status" value="1"/>
</dbReference>
<keyword evidence="3" id="KW-1003">Cell membrane</keyword>
<proteinExistence type="inferred from homology"/>
<evidence type="ECO:0000256" key="3">
    <source>
        <dbReference type="ARBA" id="ARBA00022475"/>
    </source>
</evidence>
<dbReference type="GO" id="GO:0055085">
    <property type="term" value="P:transmembrane transport"/>
    <property type="evidence" value="ECO:0007669"/>
    <property type="project" value="InterPro"/>
</dbReference>
<dbReference type="Gene3D" id="1.10.3720.10">
    <property type="entry name" value="MetI-like"/>
    <property type="match status" value="1"/>
</dbReference>
<dbReference type="KEGG" id="cohn:KCTCHS21_03890"/>
<comment type="subcellular location">
    <subcellularLocation>
        <location evidence="1 7">Cell membrane</location>
        <topology evidence="1 7">Multi-pass membrane protein</topology>
    </subcellularLocation>
</comment>
<reference evidence="9 10" key="1">
    <citation type="submission" date="2019-01" db="EMBL/GenBank/DDBJ databases">
        <title>Complete genome sequence of Cohnella hallensis HS21 isolated from Korean fir (Abies koreana) rhizospheric soil.</title>
        <authorList>
            <person name="Jiang L."/>
            <person name="Kang S.W."/>
            <person name="Kim S."/>
            <person name="Jung J."/>
            <person name="Kim C.Y."/>
            <person name="Kim D.H."/>
            <person name="Kim S.W."/>
            <person name="Lee J."/>
        </authorList>
    </citation>
    <scope>NUCLEOTIDE SEQUENCE [LARGE SCALE GENOMIC DNA]</scope>
    <source>
        <strain evidence="9 10">HS21</strain>
    </source>
</reference>
<dbReference type="Proteomes" id="UP000289856">
    <property type="component" value="Chromosome"/>
</dbReference>
<feature type="transmembrane region" description="Helical" evidence="7">
    <location>
        <begin position="136"/>
        <end position="155"/>
    </location>
</feature>
<dbReference type="InterPro" id="IPR035906">
    <property type="entry name" value="MetI-like_sf"/>
</dbReference>
<feature type="domain" description="ABC transmembrane type-1" evidence="8">
    <location>
        <begin position="95"/>
        <end position="312"/>
    </location>
</feature>
<protein>
    <submittedName>
        <fullName evidence="9">Sugar ABC transporter permease</fullName>
    </submittedName>
</protein>
<keyword evidence="10" id="KW-1185">Reference proteome</keyword>
<evidence type="ECO:0000313" key="10">
    <source>
        <dbReference type="Proteomes" id="UP000289856"/>
    </source>
</evidence>
<evidence type="ECO:0000259" key="8">
    <source>
        <dbReference type="PROSITE" id="PS50928"/>
    </source>
</evidence>
<evidence type="ECO:0000256" key="2">
    <source>
        <dbReference type="ARBA" id="ARBA00022448"/>
    </source>
</evidence>
<feature type="transmembrane region" description="Helical" evidence="7">
    <location>
        <begin position="181"/>
        <end position="210"/>
    </location>
</feature>
<comment type="similarity">
    <text evidence="7">Belongs to the binding-protein-dependent transport system permease family.</text>
</comment>
<dbReference type="Pfam" id="PF00528">
    <property type="entry name" value="BPD_transp_1"/>
    <property type="match status" value="1"/>
</dbReference>
<evidence type="ECO:0000256" key="4">
    <source>
        <dbReference type="ARBA" id="ARBA00022692"/>
    </source>
</evidence>
<dbReference type="InterPro" id="IPR051393">
    <property type="entry name" value="ABC_transporter_permease"/>
</dbReference>
<feature type="transmembrane region" description="Helical" evidence="7">
    <location>
        <begin position="99"/>
        <end position="124"/>
    </location>
</feature>
<sequence>MRKDSEMKKTAQNQLMKQKKGGVFSELNRHKTLYVMTIPALCFFLIFSYIPMMGVYYAFIDYDFGKGVLNSPFVGLKNFQYFVSGGWDAPIIYLTKNTILYNLVFILLGNIMQVMFAIMITTIVGRFFKRFAQSVMLLPHFVSYVIVGTIAYNIFNSNYGVLNSMLKALGGSGISVYMIEWIWPFIITFFFLWKGTGFGMVVYLAAITGFDREVYEAAKIDGCNLVKEIRYITLPMLKPTFIMLVLFSLGGIMKGQFELFYNLIQRNGQLFNVTDVLDTYIYRAMTVNFNLGTSTAAGVYQSVFGFILVVTVNRIIRKTSPENALF</sequence>
<accession>A0A3T1CYR8</accession>